<dbReference type="Pfam" id="PF00075">
    <property type="entry name" value="RNase_H"/>
    <property type="match status" value="1"/>
</dbReference>
<evidence type="ECO:0000313" key="5">
    <source>
        <dbReference type="Proteomes" id="UP000235388"/>
    </source>
</evidence>
<dbReference type="PROSITE" id="PS50878">
    <property type="entry name" value="RT_POL"/>
    <property type="match status" value="1"/>
</dbReference>
<comment type="caution">
    <text evidence="4">The sequence shown here is derived from an EMBL/GenBank/DDBJ whole genome shotgun (WGS) entry which is preliminary data.</text>
</comment>
<keyword evidence="5" id="KW-1185">Reference proteome</keyword>
<feature type="domain" description="Reverse transcriptase" evidence="2">
    <location>
        <begin position="926"/>
        <end position="1194"/>
    </location>
</feature>
<dbReference type="Gene3D" id="3.60.10.10">
    <property type="entry name" value="Endonuclease/exonuclease/phosphatase"/>
    <property type="match status" value="1"/>
</dbReference>
<dbReference type="Pfam" id="PF14529">
    <property type="entry name" value="Exo_endo_phos_2"/>
    <property type="match status" value="1"/>
</dbReference>
<dbReference type="InterPro" id="IPR036397">
    <property type="entry name" value="RNaseH_sf"/>
</dbReference>
<dbReference type="SUPFAM" id="SSF56219">
    <property type="entry name" value="DNase I-like"/>
    <property type="match status" value="1"/>
</dbReference>
<dbReference type="CDD" id="cd09276">
    <property type="entry name" value="Rnase_HI_RT_non_LTR"/>
    <property type="match status" value="1"/>
</dbReference>
<evidence type="ECO:0000256" key="1">
    <source>
        <dbReference type="SAM" id="MobiDB-lite"/>
    </source>
</evidence>
<reference evidence="4 5" key="1">
    <citation type="submission" date="2017-11" db="EMBL/GenBank/DDBJ databases">
        <title>De novo assembly and phasing of dikaryotic genomes from two isolates of Puccinia coronata f. sp. avenae, the causal agent of oat crown rust.</title>
        <authorList>
            <person name="Miller M.E."/>
            <person name="Zhang Y."/>
            <person name="Omidvar V."/>
            <person name="Sperschneider J."/>
            <person name="Schwessinger B."/>
            <person name="Raley C."/>
            <person name="Palmer J.M."/>
            <person name="Garnica D."/>
            <person name="Upadhyaya N."/>
            <person name="Rathjen J."/>
            <person name="Taylor J.M."/>
            <person name="Park R.F."/>
            <person name="Dodds P.N."/>
            <person name="Hirsch C.D."/>
            <person name="Kianian S.F."/>
            <person name="Figueroa M."/>
        </authorList>
    </citation>
    <scope>NUCLEOTIDE SEQUENCE [LARGE SCALE GENOMIC DNA]</scope>
    <source>
        <strain evidence="4">12NC29</strain>
    </source>
</reference>
<dbReference type="SUPFAM" id="SSF56672">
    <property type="entry name" value="DNA/RNA polymerases"/>
    <property type="match status" value="1"/>
</dbReference>
<protein>
    <recommendedName>
        <fullName evidence="6">Reverse transcriptase domain-containing protein</fullName>
    </recommendedName>
</protein>
<proteinExistence type="predicted"/>
<feature type="region of interest" description="Disordered" evidence="1">
    <location>
        <begin position="1"/>
        <end position="37"/>
    </location>
</feature>
<sequence>MLPALRPPNPSRDAPATGNSDTMDDLEVRLPPRPITQPPTSSLHICLAKALGERDANGSVLLDAKYVDLLLELSANNERMIHRLEATIDQLNAKVNPLVERMAEFEKLLKTGLKPAPAPGKSFASAASANLTNSFHASSTRPGIVHAPTTRPPPKQVLALLKPKRVITHSNPANTTLKDIPSAVLVQKANETLLGLEAQVDGEYVAVRGVSKLPSGDVSFYTKNKAHQKWLMDNKHVWSKVVHPDLEATPGTYSVMAHGVPKSFDIGRPTNLALLASENNFQATELAWVRWMVSDETLTKKAGSLVLAFTNKDLAYRVEKLGIFLNYDYHRTEQFKPWPPQCFKCLRMGHFGKWCREPARCAKCAGTHTTNECPKGIGGVKSMPLQEGMAREETPPLSMIDTTFETLVHPPYHSLVHSPSQSSLSSNPLPDPTSILRQDLASASTHPRLDPNSLSLIQLNCHVQKSVTLSLLNSALSFDFLLLQEPWINSINLCPPQHQAWRVFAAYEHSPTCWNERHKAVIYVRCSIPSKAIRLLEGGSQNMVGVEVTQTGKVFRLLNIYNPPSSFSLVDELKSWLTTFYSRQQAVVISMDANLHHGHWNPPGTRKTEPEARTLLSTLSLLGFWMVSPKHVPMFYSSKGRGSTIDLVWANFLGSKLVRSALVSCDNFGSDHQAILVQLLVDKPIPTYHWRQPLWSELDGTKQEQIAAKLRTMAAETHTDSTVQVEQLTSFLIHAQRELGRRVQSNQAKAKPWWCRRTLDPVLRERNRARRWMLLAKSQEAFECYRQWNDYFLSLVDSLKRRSWRRLLEDPAAGDLYRVLRFSLKSAGGEVLPLKDPGETIVHNKHKQAELLFKGTSVTNVAIDLSNVPADLLGQFVSYPPVSTKEVAAAIRRISPKKAPGIDGLANELLKSLSEPLLDILTNLYNNILLQSSFPAPWKIAVTTIIRKHGKPDYTNPSAYRPIALLSTMSKLFELIVARRITAWAEKSGVLAEGHFGGRRGSGTEDALFALEHWVKAKWREGKAVAALFLDVKSAYPLVHPGRLIHYLFQLKCPVYLVLIIADFLRGRSTTIRLDDFVSTAFPIEIGLPQGSPLLVILYILYNNSLLNKSFHTSLDTVSIGYVDDVVHLVADRSLTGAKDRRSLKWGDSHGAIFDRAKAQFLWLTKRKPPADGLPFGDQILKPATEVKWLGVWLNSKLLLNRNFRALEEKAHKTMTQLRIFGCSRWGAKEKDRLQLIRSVLFPRVLYGAALWATSPNKGKVAALATKVNHLAGIFSLGIFKSTSNKFIQSRSGLLDFSDEVIKTSFSFFFRKLTVIKPNNIIRDFILNSRADSTAKLADSAQLGLAAEKVNLAMALNPESICLPFKFGVGAARDLECRFLETSKEDAINSVKSLVSSYDSDPKALVIFSDGSFHPEKGGAGAAVCPGKNVFSSFALGGNTLVSNHESEAAGVLAGIGLANSLSSRTDVHRVLLLVDNQGVSRRVNEPTAPKPGQALFADIDRALAVLPERLRVTFACCPGHRDILGNEMADQLAKEALESPSAQHLDVLSNYKKVHQKVVAASLTRLPIPLEMHIAFSSLINQLASGHCALKHHLFKICKALDPLCPNCGARETVFHLMNFCPKYRSIRVTLRRNLRSLRVRFKAARLDAILNDRKAEVALAKFLQDSQRFPDQFPK</sequence>
<dbReference type="EMBL" id="PGCJ01000432">
    <property type="protein sequence ID" value="PLW28792.1"/>
    <property type="molecule type" value="Genomic_DNA"/>
</dbReference>
<dbReference type="GO" id="GO:0008270">
    <property type="term" value="F:zinc ion binding"/>
    <property type="evidence" value="ECO:0007669"/>
    <property type="project" value="InterPro"/>
</dbReference>
<feature type="domain" description="RNase H type-1" evidence="3">
    <location>
        <begin position="1401"/>
        <end position="1539"/>
    </location>
</feature>
<dbReference type="Gene3D" id="3.30.420.10">
    <property type="entry name" value="Ribonuclease H-like superfamily/Ribonuclease H"/>
    <property type="match status" value="1"/>
</dbReference>
<dbReference type="InterPro" id="IPR005135">
    <property type="entry name" value="Endo/exonuclease/phosphatase"/>
</dbReference>
<evidence type="ECO:0000313" key="4">
    <source>
        <dbReference type="EMBL" id="PLW28792.1"/>
    </source>
</evidence>
<dbReference type="OrthoDB" id="3044497at2759"/>
<dbReference type="SUPFAM" id="SSF53098">
    <property type="entry name" value="Ribonuclease H-like"/>
    <property type="match status" value="1"/>
</dbReference>
<dbReference type="GO" id="GO:0004523">
    <property type="term" value="F:RNA-DNA hybrid ribonuclease activity"/>
    <property type="evidence" value="ECO:0007669"/>
    <property type="project" value="InterPro"/>
</dbReference>
<dbReference type="InterPro" id="IPR036691">
    <property type="entry name" value="Endo/exonu/phosph_ase_sf"/>
</dbReference>
<dbReference type="Pfam" id="PF00078">
    <property type="entry name" value="RVT_1"/>
    <property type="match status" value="1"/>
</dbReference>
<dbReference type="PANTHER" id="PTHR33481">
    <property type="entry name" value="REVERSE TRANSCRIPTASE"/>
    <property type="match status" value="1"/>
</dbReference>
<dbReference type="STRING" id="200324.A0A2N5TTH8"/>
<evidence type="ECO:0000259" key="2">
    <source>
        <dbReference type="PROSITE" id="PS50878"/>
    </source>
</evidence>
<accession>A0A2N5TTH8</accession>
<name>A0A2N5TTH8_9BASI</name>
<dbReference type="InterPro" id="IPR012337">
    <property type="entry name" value="RNaseH-like_sf"/>
</dbReference>
<dbReference type="PANTHER" id="PTHR33481:SF1">
    <property type="entry name" value="ENDONUCLEASE_EXONUCLEASE_PHOSPHATASE DOMAIN-CONTAINING PROTEIN-RELATED"/>
    <property type="match status" value="1"/>
</dbReference>
<dbReference type="SMART" id="SM00343">
    <property type="entry name" value="ZnF_C2HC"/>
    <property type="match status" value="3"/>
</dbReference>
<dbReference type="InterPro" id="IPR043502">
    <property type="entry name" value="DNA/RNA_pol_sf"/>
</dbReference>
<dbReference type="InterPro" id="IPR002156">
    <property type="entry name" value="RNaseH_domain"/>
</dbReference>
<dbReference type="PROSITE" id="PS50879">
    <property type="entry name" value="RNASE_H_1"/>
    <property type="match status" value="1"/>
</dbReference>
<feature type="compositionally biased region" description="Pro residues" evidence="1">
    <location>
        <begin position="1"/>
        <end position="10"/>
    </location>
</feature>
<dbReference type="InterPro" id="IPR001878">
    <property type="entry name" value="Znf_CCHC"/>
</dbReference>
<dbReference type="CDD" id="cd01650">
    <property type="entry name" value="RT_nLTR_like"/>
    <property type="match status" value="1"/>
</dbReference>
<gene>
    <name evidence="4" type="ORF">PCANC_21619</name>
</gene>
<dbReference type="InterPro" id="IPR000477">
    <property type="entry name" value="RT_dom"/>
</dbReference>
<evidence type="ECO:0000259" key="3">
    <source>
        <dbReference type="PROSITE" id="PS50879"/>
    </source>
</evidence>
<dbReference type="GO" id="GO:0003676">
    <property type="term" value="F:nucleic acid binding"/>
    <property type="evidence" value="ECO:0007669"/>
    <property type="project" value="InterPro"/>
</dbReference>
<dbReference type="Proteomes" id="UP000235388">
    <property type="component" value="Unassembled WGS sequence"/>
</dbReference>
<organism evidence="4 5">
    <name type="scientific">Puccinia coronata f. sp. avenae</name>
    <dbReference type="NCBI Taxonomy" id="200324"/>
    <lineage>
        <taxon>Eukaryota</taxon>
        <taxon>Fungi</taxon>
        <taxon>Dikarya</taxon>
        <taxon>Basidiomycota</taxon>
        <taxon>Pucciniomycotina</taxon>
        <taxon>Pucciniomycetes</taxon>
        <taxon>Pucciniales</taxon>
        <taxon>Pucciniaceae</taxon>
        <taxon>Puccinia</taxon>
    </lineage>
</organism>
<evidence type="ECO:0008006" key="6">
    <source>
        <dbReference type="Google" id="ProtNLM"/>
    </source>
</evidence>